<dbReference type="AlphaFoldDB" id="A0A1Y5RQ83"/>
<protein>
    <submittedName>
        <fullName evidence="2">Invasion associated locus B (IalB) protein</fullName>
    </submittedName>
</protein>
<evidence type="ECO:0000313" key="3">
    <source>
        <dbReference type="Proteomes" id="UP000193900"/>
    </source>
</evidence>
<dbReference type="RefSeq" id="WP_085877570.1">
    <property type="nucleotide sequence ID" value="NZ_FWFZ01000002.1"/>
</dbReference>
<name>A0A1Y5RQ83_9RHOB</name>
<accession>A0A1Y5RQ83</accession>
<dbReference type="Proteomes" id="UP000193900">
    <property type="component" value="Unassembled WGS sequence"/>
</dbReference>
<gene>
    <name evidence="2" type="ORF">ROA7023_00660</name>
</gene>
<keyword evidence="1" id="KW-0732">Signal</keyword>
<organism evidence="2 3">
    <name type="scientific">Roseisalinus antarcticus</name>
    <dbReference type="NCBI Taxonomy" id="254357"/>
    <lineage>
        <taxon>Bacteria</taxon>
        <taxon>Pseudomonadati</taxon>
        <taxon>Pseudomonadota</taxon>
        <taxon>Alphaproteobacteria</taxon>
        <taxon>Rhodobacterales</taxon>
        <taxon>Roseobacteraceae</taxon>
        <taxon>Roseisalinus</taxon>
    </lineage>
</organism>
<sequence>MTRHAPLAATLALCAALTPAVAAQETEAAAQPEPPRERVTNGQRFGAWAVTCEAIAVGETACVLSQRLVQSGGDAFLAEMLAFWSADGTESYVAVRVPNGVFFPSGFAIRAADAPEDAEQTMFEWQSCSPDLCEGLLRLDPEALEEFEGAGEVLAGYRPGLRAEPLVFRMSVSGLAEGLAALRR</sequence>
<dbReference type="InterPro" id="IPR038696">
    <property type="entry name" value="IalB_sf"/>
</dbReference>
<dbReference type="EMBL" id="FWFZ01000002">
    <property type="protein sequence ID" value="SLN22768.1"/>
    <property type="molecule type" value="Genomic_DNA"/>
</dbReference>
<reference evidence="2 3" key="1">
    <citation type="submission" date="2017-03" db="EMBL/GenBank/DDBJ databases">
        <authorList>
            <person name="Afonso C.L."/>
            <person name="Miller P.J."/>
            <person name="Scott M.A."/>
            <person name="Spackman E."/>
            <person name="Goraichik I."/>
            <person name="Dimitrov K.M."/>
            <person name="Suarez D.L."/>
            <person name="Swayne D.E."/>
        </authorList>
    </citation>
    <scope>NUCLEOTIDE SEQUENCE [LARGE SCALE GENOMIC DNA]</scope>
    <source>
        <strain evidence="2 3">CECT 7023</strain>
    </source>
</reference>
<feature type="chain" id="PRO_5012147602" evidence="1">
    <location>
        <begin position="23"/>
        <end position="184"/>
    </location>
</feature>
<dbReference type="InterPro" id="IPR010642">
    <property type="entry name" value="Invasion_prot_B"/>
</dbReference>
<keyword evidence="3" id="KW-1185">Reference proteome</keyword>
<feature type="signal peptide" evidence="1">
    <location>
        <begin position="1"/>
        <end position="22"/>
    </location>
</feature>
<dbReference type="Gene3D" id="2.60.40.1880">
    <property type="entry name" value="Invasion associated locus B (IalB) protein"/>
    <property type="match status" value="1"/>
</dbReference>
<evidence type="ECO:0000256" key="1">
    <source>
        <dbReference type="SAM" id="SignalP"/>
    </source>
</evidence>
<proteinExistence type="predicted"/>
<dbReference type="OrthoDB" id="7844558at2"/>
<evidence type="ECO:0000313" key="2">
    <source>
        <dbReference type="EMBL" id="SLN22768.1"/>
    </source>
</evidence>
<dbReference type="Pfam" id="PF06776">
    <property type="entry name" value="IalB"/>
    <property type="match status" value="1"/>
</dbReference>